<evidence type="ECO:0008006" key="4">
    <source>
        <dbReference type="Google" id="ProtNLM"/>
    </source>
</evidence>
<name>A0A1B4G299_9BURK</name>
<dbReference type="Proteomes" id="UP000067711">
    <property type="component" value="Chromosome 1"/>
</dbReference>
<organism evidence="2 3">
    <name type="scientific">Burkholderia mayonis</name>
    <dbReference type="NCBI Taxonomy" id="1385591"/>
    <lineage>
        <taxon>Bacteria</taxon>
        <taxon>Pseudomonadati</taxon>
        <taxon>Pseudomonadota</taxon>
        <taxon>Betaproteobacteria</taxon>
        <taxon>Burkholderiales</taxon>
        <taxon>Burkholderiaceae</taxon>
        <taxon>Burkholderia</taxon>
        <taxon>pseudomallei group</taxon>
    </lineage>
</organism>
<reference evidence="2 3" key="1">
    <citation type="submission" date="2015-12" db="EMBL/GenBank/DDBJ databases">
        <title>Diversity of Burkholderia near neighbor genomes.</title>
        <authorList>
            <person name="Sahl J."/>
            <person name="Wagner D."/>
            <person name="Keim P."/>
        </authorList>
    </citation>
    <scope>NUCLEOTIDE SEQUENCE [LARGE SCALE GENOMIC DNA]</scope>
    <source>
        <strain evidence="2 3">BDU8</strain>
    </source>
</reference>
<dbReference type="EMBL" id="CP013389">
    <property type="protein sequence ID" value="AOJ10008.1"/>
    <property type="molecule type" value="Genomic_DNA"/>
</dbReference>
<feature type="signal peptide" evidence="1">
    <location>
        <begin position="1"/>
        <end position="18"/>
    </location>
</feature>
<keyword evidence="1" id="KW-0732">Signal</keyword>
<feature type="chain" id="PRO_5008561270" description="Secreted protein" evidence="1">
    <location>
        <begin position="19"/>
        <end position="64"/>
    </location>
</feature>
<evidence type="ECO:0000313" key="2">
    <source>
        <dbReference type="EMBL" id="AOJ10008.1"/>
    </source>
</evidence>
<protein>
    <recommendedName>
        <fullName evidence="4">Secreted protein</fullName>
    </recommendedName>
</protein>
<evidence type="ECO:0000256" key="1">
    <source>
        <dbReference type="SAM" id="SignalP"/>
    </source>
</evidence>
<proteinExistence type="predicted"/>
<sequence length="64" mass="7197">MKRSMTMTRMLMSATLLSGSRVMPMSILSAREPFRLFHRGQFAQVHVDPGKPGPKAAQHSRQQS</sequence>
<accession>A0A1B4G299</accession>
<gene>
    <name evidence="2" type="ORF">WS71_22415</name>
</gene>
<evidence type="ECO:0000313" key="3">
    <source>
        <dbReference type="Proteomes" id="UP000067711"/>
    </source>
</evidence>
<dbReference type="AlphaFoldDB" id="A0A1B4G299"/>